<dbReference type="SUPFAM" id="SSF56281">
    <property type="entry name" value="Metallo-hydrolase/oxidoreductase"/>
    <property type="match status" value="1"/>
</dbReference>
<evidence type="ECO:0000259" key="5">
    <source>
        <dbReference type="SMART" id="SM00849"/>
    </source>
</evidence>
<keyword evidence="3 6" id="KW-0378">Hydrolase</keyword>
<accession>A0A2P7B3T9</accession>
<comment type="similarity">
    <text evidence="1">Belongs to the metallo-beta-lactamase superfamily.</text>
</comment>
<protein>
    <submittedName>
        <fullName evidence="6">MBL fold metallo-hydrolase</fullName>
    </submittedName>
</protein>
<sequence>MSSNKTPHPSIKHCADTVSARHFHGRPDHELVPSRYALKVGEIDVMVVSDGVLSLPEAMLGHNVDPAVRAAWLEDQFLPPDVLEWPLNAVVVRSGGRTILVDAGIGGEFADLPRAGQWAQRLESAGLDLSSVTDVVLTHMHMDHCGGLLVDEVKELLRPDLRVHVAAAEAEFWESPDFSRVSMPPGFPDALRQTGKRFLNEYHSRLRTFEDEYEIAPGVVVQRTGGHTPGHSVVRLASGGNRLTFAGDAVFEVGFEHPDWFNGFEHDPEEAARVRVRLLRELAANRESLVATHLSFPSVCHVAVAGDHFRWVPGPWEY</sequence>
<keyword evidence="7" id="KW-1185">Reference proteome</keyword>
<gene>
    <name evidence="6" type="ORF">CU103_24620</name>
</gene>
<dbReference type="CDD" id="cd07720">
    <property type="entry name" value="OPHC2-like_MBL-fold"/>
    <property type="match status" value="1"/>
</dbReference>
<dbReference type="OrthoDB" id="9773738at2"/>
<dbReference type="InterPro" id="IPR036866">
    <property type="entry name" value="RibonucZ/Hydroxyglut_hydro"/>
</dbReference>
<evidence type="ECO:0000256" key="3">
    <source>
        <dbReference type="ARBA" id="ARBA00022801"/>
    </source>
</evidence>
<name>A0A2P7B3T9_9HYPH</name>
<keyword evidence="4" id="KW-0862">Zinc</keyword>
<evidence type="ECO:0000313" key="7">
    <source>
        <dbReference type="Proteomes" id="UP000241764"/>
    </source>
</evidence>
<evidence type="ECO:0000256" key="2">
    <source>
        <dbReference type="ARBA" id="ARBA00022723"/>
    </source>
</evidence>
<dbReference type="GO" id="GO:0046872">
    <property type="term" value="F:metal ion binding"/>
    <property type="evidence" value="ECO:0007669"/>
    <property type="project" value="UniProtKB-KW"/>
</dbReference>
<dbReference type="InterPro" id="IPR051013">
    <property type="entry name" value="MBL_superfamily_lactonases"/>
</dbReference>
<dbReference type="GO" id="GO:0016787">
    <property type="term" value="F:hydrolase activity"/>
    <property type="evidence" value="ECO:0007669"/>
    <property type="project" value="UniProtKB-KW"/>
</dbReference>
<dbReference type="EMBL" id="PGGM01000014">
    <property type="protein sequence ID" value="PSH61131.1"/>
    <property type="molecule type" value="Genomic_DNA"/>
</dbReference>
<dbReference type="PANTHER" id="PTHR42978:SF6">
    <property type="entry name" value="QUORUM-QUENCHING LACTONASE YTNP-RELATED"/>
    <property type="match status" value="1"/>
</dbReference>
<dbReference type="Pfam" id="PF00753">
    <property type="entry name" value="Lactamase_B"/>
    <property type="match status" value="1"/>
</dbReference>
<dbReference type="AlphaFoldDB" id="A0A2P7B3T9"/>
<reference evidence="7" key="1">
    <citation type="submission" date="2017-11" db="EMBL/GenBank/DDBJ databases">
        <authorList>
            <person name="Kuznetsova I."/>
            <person name="Sazanova A."/>
            <person name="Chirak E."/>
            <person name="Safronova V."/>
            <person name="Willems A."/>
        </authorList>
    </citation>
    <scope>NUCLEOTIDE SEQUENCE [LARGE SCALE GENOMIC DNA]</scope>
    <source>
        <strain evidence="7">CCBAU 03422</strain>
    </source>
</reference>
<feature type="domain" description="Metallo-beta-lactamase" evidence="5">
    <location>
        <begin position="86"/>
        <end position="293"/>
    </location>
</feature>
<proteinExistence type="inferred from homology"/>
<dbReference type="RefSeq" id="WP_106666652.1">
    <property type="nucleotide sequence ID" value="NZ_PGGM01000014.1"/>
</dbReference>
<organism evidence="6 7">
    <name type="scientific">Phyllobacterium sophorae</name>
    <dbReference type="NCBI Taxonomy" id="1520277"/>
    <lineage>
        <taxon>Bacteria</taxon>
        <taxon>Pseudomonadati</taxon>
        <taxon>Pseudomonadota</taxon>
        <taxon>Alphaproteobacteria</taxon>
        <taxon>Hyphomicrobiales</taxon>
        <taxon>Phyllobacteriaceae</taxon>
        <taxon>Phyllobacterium</taxon>
    </lineage>
</organism>
<evidence type="ECO:0000256" key="1">
    <source>
        <dbReference type="ARBA" id="ARBA00007749"/>
    </source>
</evidence>
<dbReference type="PANTHER" id="PTHR42978">
    <property type="entry name" value="QUORUM-QUENCHING LACTONASE YTNP-RELATED-RELATED"/>
    <property type="match status" value="1"/>
</dbReference>
<dbReference type="Proteomes" id="UP000241764">
    <property type="component" value="Unassembled WGS sequence"/>
</dbReference>
<dbReference type="SMART" id="SM00849">
    <property type="entry name" value="Lactamase_B"/>
    <property type="match status" value="1"/>
</dbReference>
<keyword evidence="2" id="KW-0479">Metal-binding</keyword>
<dbReference type="Gene3D" id="3.60.15.10">
    <property type="entry name" value="Ribonuclease Z/Hydroxyacylglutathione hydrolase-like"/>
    <property type="match status" value="1"/>
</dbReference>
<evidence type="ECO:0000256" key="4">
    <source>
        <dbReference type="ARBA" id="ARBA00022833"/>
    </source>
</evidence>
<evidence type="ECO:0000313" key="6">
    <source>
        <dbReference type="EMBL" id="PSH61131.1"/>
    </source>
</evidence>
<comment type="caution">
    <text evidence="6">The sequence shown here is derived from an EMBL/GenBank/DDBJ whole genome shotgun (WGS) entry which is preliminary data.</text>
</comment>
<dbReference type="InterPro" id="IPR001279">
    <property type="entry name" value="Metallo-B-lactamas"/>
</dbReference>